<evidence type="ECO:0000256" key="9">
    <source>
        <dbReference type="SAM" id="Coils"/>
    </source>
</evidence>
<evidence type="ECO:0000256" key="6">
    <source>
        <dbReference type="ARBA" id="ARBA00022927"/>
    </source>
</evidence>
<evidence type="ECO:0000256" key="1">
    <source>
        <dbReference type="ARBA" id="ARBA00004141"/>
    </source>
</evidence>
<feature type="transmembrane region" description="Helical" evidence="10">
    <location>
        <begin position="800"/>
        <end position="821"/>
    </location>
</feature>
<evidence type="ECO:0000256" key="10">
    <source>
        <dbReference type="SAM" id="Phobius"/>
    </source>
</evidence>
<feature type="coiled-coil region" evidence="9">
    <location>
        <begin position="32"/>
        <end position="59"/>
    </location>
</feature>
<keyword evidence="6" id="KW-0653">Protein transport</keyword>
<dbReference type="InterPro" id="IPR004648">
    <property type="entry name" value="Oligpept_transpt"/>
</dbReference>
<comment type="similarity">
    <text evidence="2">Belongs to the oligopeptide OPT transporter family.</text>
</comment>
<feature type="transmembrane region" description="Helical" evidence="10">
    <location>
        <begin position="274"/>
        <end position="292"/>
    </location>
</feature>
<evidence type="ECO:0000256" key="3">
    <source>
        <dbReference type="ARBA" id="ARBA00022448"/>
    </source>
</evidence>
<evidence type="ECO:0000313" key="11">
    <source>
        <dbReference type="EMBL" id="KAK7717950.1"/>
    </source>
</evidence>
<gene>
    <name evidence="11" type="ORF">SLS63_010600</name>
</gene>
<dbReference type="Pfam" id="PF03169">
    <property type="entry name" value="OPT"/>
    <property type="match status" value="1"/>
</dbReference>
<proteinExistence type="inferred from homology"/>
<reference evidence="11 12" key="1">
    <citation type="submission" date="2024-02" db="EMBL/GenBank/DDBJ databases">
        <title>De novo assembly and annotation of 12 fungi associated with fruit tree decline syndrome in Ontario, Canada.</title>
        <authorList>
            <person name="Sulman M."/>
            <person name="Ellouze W."/>
            <person name="Ilyukhin E."/>
        </authorList>
    </citation>
    <scope>NUCLEOTIDE SEQUENCE [LARGE SCALE GENOMIC DNA]</scope>
    <source>
        <strain evidence="11 12">M169</strain>
    </source>
</reference>
<name>A0ABR1NWG6_DIAER</name>
<feature type="transmembrane region" description="Helical" evidence="10">
    <location>
        <begin position="387"/>
        <end position="413"/>
    </location>
</feature>
<feature type="transmembrane region" description="Helical" evidence="10">
    <location>
        <begin position="530"/>
        <end position="550"/>
    </location>
</feature>
<dbReference type="NCBIfam" id="TIGR00727">
    <property type="entry name" value="ISP4_OPT"/>
    <property type="match status" value="1"/>
</dbReference>
<evidence type="ECO:0008006" key="13">
    <source>
        <dbReference type="Google" id="ProtNLM"/>
    </source>
</evidence>
<evidence type="ECO:0000256" key="5">
    <source>
        <dbReference type="ARBA" id="ARBA00022856"/>
    </source>
</evidence>
<evidence type="ECO:0000313" key="12">
    <source>
        <dbReference type="Proteomes" id="UP001430848"/>
    </source>
</evidence>
<keyword evidence="4 10" id="KW-0812">Transmembrane</keyword>
<evidence type="ECO:0000256" key="2">
    <source>
        <dbReference type="ARBA" id="ARBA00008807"/>
    </source>
</evidence>
<feature type="transmembrane region" description="Helical" evidence="10">
    <location>
        <begin position="464"/>
        <end position="487"/>
    </location>
</feature>
<keyword evidence="9" id="KW-0175">Coiled coil</keyword>
<feature type="transmembrane region" description="Helical" evidence="10">
    <location>
        <begin position="720"/>
        <end position="740"/>
    </location>
</feature>
<keyword evidence="5" id="KW-0571">Peptide transport</keyword>
<comment type="caution">
    <text evidence="11">The sequence shown here is derived from an EMBL/GenBank/DDBJ whole genome shotgun (WGS) entry which is preliminary data.</text>
</comment>
<keyword evidence="7 10" id="KW-1133">Transmembrane helix</keyword>
<feature type="transmembrane region" description="Helical" evidence="10">
    <location>
        <begin position="556"/>
        <end position="576"/>
    </location>
</feature>
<evidence type="ECO:0000256" key="8">
    <source>
        <dbReference type="ARBA" id="ARBA00023136"/>
    </source>
</evidence>
<dbReference type="EMBL" id="JAKNSF020000090">
    <property type="protein sequence ID" value="KAK7717950.1"/>
    <property type="molecule type" value="Genomic_DNA"/>
</dbReference>
<sequence length="863" mass="96510">MATVTEKSTGNDAIEALRAADTIDDVDIKISVEEIARELEATVEEVLEAQESARNLSLEESKEVSQITHQANLVWSKIANLARIQLAEQLIYTHGTDPNFPSAALEHLKEFVGNSEHFEKPAEHARAIREAKIKIALLTTNSPYAEVRAVVDAHDDPSLPVSTIRVWVIGMGFVVLVAFVNQLFMVRQPSITLGTTVVQLLAFPIGKAAERFLPDVGFTLFGVRHSLNPGRFNQKEHMLISIMASVGSTMPSSRYIIFTQWMDKYFGQKYAKSFAYQILLALSTNLMGYGFAGLSRRFLVYPSFCLYPRSLVTIALNKALHNAFAFMFVYFWFPDYIFTALSLFNWIAWIAPQNFTLATITGINKGLGFNPLPTFDWNIITHYIDPLVIPFSVTVNILFGTFLGGLVIIGIYYTNAYNTGYLPINSNSMFNHYGKSFNVSAILDDRSWLDEAKYQEYSPVFVSAAWICSYWFFFAVYAATISYAYLYHRHDIALGFRSLVKSFKRGFRANDDFTDVHSRLMRSYSEVPEWWYAILNVVAIALGCAAIAGWPTFTSVGVVFFGLALAIVFVIPTGIIKATTGMEVEFNVLAEFIGGGWQPGNALAMNFFKCFGYVTTAHALDFANDLKLAHYLKIPQRHTFTAQVVATTVSAFVCTGVMNFQIMNIPDLCEAGVTTEDADNPANSNQPNRFTCPGVNTYFTAAVLFGSLGARKVFGTGAHYTAMMSAFPVGFALPIVLYFLTRRLPKSHWISKIHPVMILSGGIHWAPYNIAYIWPALLPAWYSMVYIRRRYLAFWSKYNYILSAGFSSAIAIAAVIIFFAVHYQGYTIDWWGNDPEGGCEASSCARLELPKGEYFGPRKGTYV</sequence>
<feature type="transmembrane region" description="Helical" evidence="10">
    <location>
        <begin position="164"/>
        <end position="184"/>
    </location>
</feature>
<dbReference type="InterPro" id="IPR004813">
    <property type="entry name" value="OPT"/>
</dbReference>
<evidence type="ECO:0000256" key="4">
    <source>
        <dbReference type="ARBA" id="ARBA00022692"/>
    </source>
</evidence>
<keyword evidence="8 10" id="KW-0472">Membrane</keyword>
<keyword evidence="12" id="KW-1185">Reference proteome</keyword>
<dbReference type="PANTHER" id="PTHR22601">
    <property type="entry name" value="ISP4 LIKE PROTEIN"/>
    <property type="match status" value="1"/>
</dbReference>
<protein>
    <recommendedName>
        <fullName evidence="13">OPT oligopeptide transporter</fullName>
    </recommendedName>
</protein>
<evidence type="ECO:0000256" key="7">
    <source>
        <dbReference type="ARBA" id="ARBA00022989"/>
    </source>
</evidence>
<feature type="transmembrane region" description="Helical" evidence="10">
    <location>
        <begin position="328"/>
        <end position="349"/>
    </location>
</feature>
<comment type="subcellular location">
    <subcellularLocation>
        <location evidence="1">Membrane</location>
        <topology evidence="1">Multi-pass membrane protein</topology>
    </subcellularLocation>
</comment>
<dbReference type="Proteomes" id="UP001430848">
    <property type="component" value="Unassembled WGS sequence"/>
</dbReference>
<dbReference type="NCBIfam" id="TIGR00728">
    <property type="entry name" value="OPT_sfam"/>
    <property type="match status" value="1"/>
</dbReference>
<organism evidence="11 12">
    <name type="scientific">Diaporthe eres</name>
    <name type="common">Phomopsis oblonga</name>
    <dbReference type="NCBI Taxonomy" id="83184"/>
    <lineage>
        <taxon>Eukaryota</taxon>
        <taxon>Fungi</taxon>
        <taxon>Dikarya</taxon>
        <taxon>Ascomycota</taxon>
        <taxon>Pezizomycotina</taxon>
        <taxon>Sordariomycetes</taxon>
        <taxon>Sordariomycetidae</taxon>
        <taxon>Diaporthales</taxon>
        <taxon>Diaporthaceae</taxon>
        <taxon>Diaporthe</taxon>
        <taxon>Diaporthe eres species complex</taxon>
    </lineage>
</organism>
<accession>A0ABR1NWG6</accession>
<keyword evidence="3" id="KW-0813">Transport</keyword>